<keyword evidence="1" id="KW-1133">Transmembrane helix</keyword>
<dbReference type="EMBL" id="JARAKH010000030">
    <property type="protein sequence ID" value="KAK8387675.1"/>
    <property type="molecule type" value="Genomic_DNA"/>
</dbReference>
<evidence type="ECO:0000313" key="3">
    <source>
        <dbReference type="Proteomes" id="UP001487740"/>
    </source>
</evidence>
<keyword evidence="3" id="KW-1185">Reference proteome</keyword>
<evidence type="ECO:0000313" key="2">
    <source>
        <dbReference type="EMBL" id="KAK8387675.1"/>
    </source>
</evidence>
<gene>
    <name evidence="2" type="ORF">O3P69_018287</name>
</gene>
<keyword evidence="1" id="KW-0812">Transmembrane</keyword>
<evidence type="ECO:0000256" key="1">
    <source>
        <dbReference type="SAM" id="Phobius"/>
    </source>
</evidence>
<name>A0AAW0TM11_SCYPA</name>
<keyword evidence="1" id="KW-0472">Membrane</keyword>
<comment type="caution">
    <text evidence="2">The sequence shown here is derived from an EMBL/GenBank/DDBJ whole genome shotgun (WGS) entry which is preliminary data.</text>
</comment>
<organism evidence="2 3">
    <name type="scientific">Scylla paramamosain</name>
    <name type="common">Mud crab</name>
    <dbReference type="NCBI Taxonomy" id="85552"/>
    <lineage>
        <taxon>Eukaryota</taxon>
        <taxon>Metazoa</taxon>
        <taxon>Ecdysozoa</taxon>
        <taxon>Arthropoda</taxon>
        <taxon>Crustacea</taxon>
        <taxon>Multicrustacea</taxon>
        <taxon>Malacostraca</taxon>
        <taxon>Eumalacostraca</taxon>
        <taxon>Eucarida</taxon>
        <taxon>Decapoda</taxon>
        <taxon>Pleocyemata</taxon>
        <taxon>Brachyura</taxon>
        <taxon>Eubrachyura</taxon>
        <taxon>Portunoidea</taxon>
        <taxon>Portunidae</taxon>
        <taxon>Portuninae</taxon>
        <taxon>Scylla</taxon>
    </lineage>
</organism>
<sequence length="301" mass="33077">MSEEKGGHECLSSRKQIQTISWTLLKALPKMMLRACVSVALLVVLLVATTDATLAKLKTLKALKLAKKTSPLHIYGQAAPAPIFVKASPPAPVFVRAQVGAPAPIHVRQAQCNAPAVTSYVTVTQKVVEPVTVNQCRANVQTRFVHQPVTTTQYITEQQVVRHHVTNTQVVTETQHQLRHVTNTQYVTTTQAQVRFQPVTNYVTTTVTAPPQIKIVTEEVVRNQPQVVTQLVTTTAIKYVVQSDTHESSQHRSGDIRCANQSGSTKTVHVTSFVTQTEQGRCGAATHTETKYKVVTTTRGW</sequence>
<proteinExistence type="predicted"/>
<dbReference type="AlphaFoldDB" id="A0AAW0TM11"/>
<reference evidence="2 3" key="1">
    <citation type="submission" date="2023-03" db="EMBL/GenBank/DDBJ databases">
        <title>High-quality genome of Scylla paramamosain provides insights in environmental adaptation.</title>
        <authorList>
            <person name="Zhang L."/>
        </authorList>
    </citation>
    <scope>NUCLEOTIDE SEQUENCE [LARGE SCALE GENOMIC DNA]</scope>
    <source>
        <strain evidence="2">LZ_2023a</strain>
        <tissue evidence="2">Muscle</tissue>
    </source>
</reference>
<dbReference type="Proteomes" id="UP001487740">
    <property type="component" value="Unassembled WGS sequence"/>
</dbReference>
<protein>
    <submittedName>
        <fullName evidence="2">Uncharacterized protein</fullName>
    </submittedName>
</protein>
<accession>A0AAW0TM11</accession>
<feature type="transmembrane region" description="Helical" evidence="1">
    <location>
        <begin position="31"/>
        <end position="54"/>
    </location>
</feature>